<comment type="caution">
    <text evidence="1">The sequence shown here is derived from an EMBL/GenBank/DDBJ whole genome shotgun (WGS) entry which is preliminary data.</text>
</comment>
<reference evidence="1" key="1">
    <citation type="journal article" date="2021" name="New Phytol.">
        <title>Evolutionary innovations through gain and loss of genes in the ectomycorrhizal Boletales.</title>
        <authorList>
            <person name="Wu G."/>
            <person name="Miyauchi S."/>
            <person name="Morin E."/>
            <person name="Kuo A."/>
            <person name="Drula E."/>
            <person name="Varga T."/>
            <person name="Kohler A."/>
            <person name="Feng B."/>
            <person name="Cao Y."/>
            <person name="Lipzen A."/>
            <person name="Daum C."/>
            <person name="Hundley H."/>
            <person name="Pangilinan J."/>
            <person name="Johnson J."/>
            <person name="Barry K."/>
            <person name="LaButti K."/>
            <person name="Ng V."/>
            <person name="Ahrendt S."/>
            <person name="Min B."/>
            <person name="Choi I.G."/>
            <person name="Park H."/>
            <person name="Plett J.M."/>
            <person name="Magnuson J."/>
            <person name="Spatafora J.W."/>
            <person name="Nagy L.G."/>
            <person name="Henrissat B."/>
            <person name="Grigoriev I.V."/>
            <person name="Yang Z.L."/>
            <person name="Xu J."/>
            <person name="Martin F.M."/>
        </authorList>
    </citation>
    <scope>NUCLEOTIDE SEQUENCE</scope>
    <source>
        <strain evidence="1">KUC20120723A-06</strain>
    </source>
</reference>
<dbReference type="EMBL" id="MU266762">
    <property type="protein sequence ID" value="KAH7918590.1"/>
    <property type="molecule type" value="Genomic_DNA"/>
</dbReference>
<name>A0ACB8AZ98_9AGAM</name>
<organism evidence="1 2">
    <name type="scientific">Leucogyrophana mollusca</name>
    <dbReference type="NCBI Taxonomy" id="85980"/>
    <lineage>
        <taxon>Eukaryota</taxon>
        <taxon>Fungi</taxon>
        <taxon>Dikarya</taxon>
        <taxon>Basidiomycota</taxon>
        <taxon>Agaricomycotina</taxon>
        <taxon>Agaricomycetes</taxon>
        <taxon>Agaricomycetidae</taxon>
        <taxon>Boletales</taxon>
        <taxon>Boletales incertae sedis</taxon>
        <taxon>Leucogyrophana</taxon>
    </lineage>
</organism>
<gene>
    <name evidence="1" type="ORF">BV22DRAFT_904640</name>
</gene>
<evidence type="ECO:0000313" key="2">
    <source>
        <dbReference type="Proteomes" id="UP000790709"/>
    </source>
</evidence>
<evidence type="ECO:0000313" key="1">
    <source>
        <dbReference type="EMBL" id="KAH7918590.1"/>
    </source>
</evidence>
<sequence>MSDSEMTKPLVLPGTASNLNLQPTRDVSEIRNMSDTRHIPREDDDSSDGERFSSDSDDDGREFFPPRRSAAAEDVRALIREIVNSVVAKTPRYQINTFDGKMYPPAARMAMFEESFEYDFLLFFVTKPPVLHHTDSIRTVVERYFEYVMLSHKWQDDEPLHWVLGSNIYEMSTPHGITKLQKFCRTAHSLGHRWAWSDTCCIDRSNGAELLEAITSMFSWYRDSALTIVYLSDVHFMADLGGSIWFTRGWTLLELIAPRIIRFYISDWSPYLDDKQLNHKSNELFLQLLGDLTGVDTESLRDFTPGVHRAPEVLRWASNRKTTRVEDMTYSIMGMLAIQIPVIYGDGERAFKRILDILALNGSSGIEQAQLETVTLRPHVPQGAEGQGSSSSQMTQEAPRLEDDVSELSLRQDLSDTGALQALPGFGKMRRLFNLVSESTSRSRVGGRIRIARPLSSPSLVLINTPSPPLIKMPRDLTGKLQRGAESLPGDPNIQQVTWIDDLRRVKARGLLLYTCIDTS</sequence>
<dbReference type="Proteomes" id="UP000790709">
    <property type="component" value="Unassembled WGS sequence"/>
</dbReference>
<protein>
    <submittedName>
        <fullName evidence="1">Uncharacterized protein</fullName>
    </submittedName>
</protein>
<keyword evidence="2" id="KW-1185">Reference proteome</keyword>
<accession>A0ACB8AZ98</accession>
<proteinExistence type="predicted"/>